<dbReference type="InterPro" id="IPR036388">
    <property type="entry name" value="WH-like_DNA-bd_sf"/>
</dbReference>
<reference evidence="2 3" key="1">
    <citation type="submission" date="2021-08" db="EMBL/GenBank/DDBJ databases">
        <authorList>
            <person name="Peeters C."/>
        </authorList>
    </citation>
    <scope>NUCLEOTIDE SEQUENCE [LARGE SCALE GENOMIC DNA]</scope>
    <source>
        <strain evidence="2 3">LMG 23994</strain>
    </source>
</reference>
<name>A0ABN7ZG23_9BURK</name>
<dbReference type="SMART" id="SM00421">
    <property type="entry name" value="HTH_LUXR"/>
    <property type="match status" value="1"/>
</dbReference>
<dbReference type="SUPFAM" id="SSF46894">
    <property type="entry name" value="C-terminal effector domain of the bipartite response regulators"/>
    <property type="match status" value="1"/>
</dbReference>
<dbReference type="InterPro" id="IPR016032">
    <property type="entry name" value="Sig_transdc_resp-reg_C-effctor"/>
</dbReference>
<protein>
    <recommendedName>
        <fullName evidence="1">HTH luxR-type domain-containing protein</fullName>
    </recommendedName>
</protein>
<comment type="caution">
    <text evidence="2">The sequence shown here is derived from an EMBL/GenBank/DDBJ whole genome shotgun (WGS) entry which is preliminary data.</text>
</comment>
<keyword evidence="3" id="KW-1185">Reference proteome</keyword>
<sequence length="369" mass="40816">MNEADMHGAIRGLYEGILDPGAWQKSLHTLTEMAGTAHASMMVWDTVRDQVTVNEIVNPVVELFTEYESDFQSIDPAKQFAPRMKPGEWYIDARDLGEGAMSRHPFYRDFFNRFDLRSYVACLVARQPHYEVYFSMQRAMSQPVFSTDDVRGLSWVIPHIRGAMALRDRTQSLSALASLSSQVVERLSFALLVMSPRRQVLMSNRAGEQWARRLDPAGKVAEWTLSRSFGDMLQAACDPQRATAAQAARATDSHGNCAQVIVLPLPPAHAFATEWQEPAALVVVHEDGTPPPMLGTVLRELYGLTPAETRVATALAGGQGLPEASEQLRIRHETARTQLKSVFQKTGTGSQAQLSHLLSRLAAALEGTK</sequence>
<accession>A0ABN7ZG23</accession>
<organism evidence="2 3">
    <name type="scientific">Cupriavidus pinatubonensis</name>
    <dbReference type="NCBI Taxonomy" id="248026"/>
    <lineage>
        <taxon>Bacteria</taxon>
        <taxon>Pseudomonadati</taxon>
        <taxon>Pseudomonadota</taxon>
        <taxon>Betaproteobacteria</taxon>
        <taxon>Burkholderiales</taxon>
        <taxon>Burkholderiaceae</taxon>
        <taxon>Cupriavidus</taxon>
    </lineage>
</organism>
<dbReference type="RefSeq" id="WP_224008325.1">
    <property type="nucleotide sequence ID" value="NZ_CAJZAF010000038.1"/>
</dbReference>
<evidence type="ECO:0000313" key="3">
    <source>
        <dbReference type="Proteomes" id="UP000701702"/>
    </source>
</evidence>
<evidence type="ECO:0000259" key="1">
    <source>
        <dbReference type="SMART" id="SM00421"/>
    </source>
</evidence>
<dbReference type="EMBL" id="CAJZAF010000038">
    <property type="protein sequence ID" value="CAG9184654.1"/>
    <property type="molecule type" value="Genomic_DNA"/>
</dbReference>
<dbReference type="InterPro" id="IPR000792">
    <property type="entry name" value="Tscrpt_reg_LuxR_C"/>
</dbReference>
<proteinExistence type="predicted"/>
<gene>
    <name evidence="2" type="ORF">LMG23994_05468</name>
</gene>
<dbReference type="Proteomes" id="UP000701702">
    <property type="component" value="Unassembled WGS sequence"/>
</dbReference>
<evidence type="ECO:0000313" key="2">
    <source>
        <dbReference type="EMBL" id="CAG9184654.1"/>
    </source>
</evidence>
<dbReference type="Gene3D" id="1.10.10.10">
    <property type="entry name" value="Winged helix-like DNA-binding domain superfamily/Winged helix DNA-binding domain"/>
    <property type="match status" value="1"/>
</dbReference>
<feature type="domain" description="HTH luxR-type" evidence="1">
    <location>
        <begin position="301"/>
        <end position="358"/>
    </location>
</feature>